<name>A0A383A0X9_9ZZZZ</name>
<evidence type="ECO:0000313" key="1">
    <source>
        <dbReference type="EMBL" id="SVE00598.1"/>
    </source>
</evidence>
<dbReference type="EMBL" id="UINC01187730">
    <property type="protein sequence ID" value="SVE00598.1"/>
    <property type="molecule type" value="Genomic_DNA"/>
</dbReference>
<organism evidence="1">
    <name type="scientific">marine metagenome</name>
    <dbReference type="NCBI Taxonomy" id="408172"/>
    <lineage>
        <taxon>unclassified sequences</taxon>
        <taxon>metagenomes</taxon>
        <taxon>ecological metagenomes</taxon>
    </lineage>
</organism>
<protein>
    <submittedName>
        <fullName evidence="1">Uncharacterized protein</fullName>
    </submittedName>
</protein>
<sequence length="25" mass="2905">MIVTIVYIFNTIEVGSRKDTNLHQI</sequence>
<gene>
    <name evidence="1" type="ORF">METZ01_LOCUS453452</name>
</gene>
<reference evidence="1" key="1">
    <citation type="submission" date="2018-05" db="EMBL/GenBank/DDBJ databases">
        <authorList>
            <person name="Lanie J.A."/>
            <person name="Ng W.-L."/>
            <person name="Kazmierczak K.M."/>
            <person name="Andrzejewski T.M."/>
            <person name="Davidsen T.M."/>
            <person name="Wayne K.J."/>
            <person name="Tettelin H."/>
            <person name="Glass J.I."/>
            <person name="Rusch D."/>
            <person name="Podicherti R."/>
            <person name="Tsui H.-C.T."/>
            <person name="Winkler M.E."/>
        </authorList>
    </citation>
    <scope>NUCLEOTIDE SEQUENCE</scope>
</reference>
<proteinExistence type="predicted"/>
<dbReference type="AlphaFoldDB" id="A0A383A0X9"/>
<accession>A0A383A0X9</accession>